<dbReference type="PANTHER" id="PTHR23412">
    <property type="entry name" value="STEREOCILIN RELATED"/>
    <property type="match status" value="1"/>
</dbReference>
<gene>
    <name evidence="5" type="primary">OTOA</name>
</gene>
<dbReference type="PANTHER" id="PTHR23412:SF18">
    <property type="entry name" value="OTOANCORIN"/>
    <property type="match status" value="1"/>
</dbReference>
<evidence type="ECO:0000313" key="5">
    <source>
        <dbReference type="RefSeq" id="XP_020655232.2"/>
    </source>
</evidence>
<keyword evidence="1 3" id="KW-0732">Signal</keyword>
<evidence type="ECO:0000256" key="3">
    <source>
        <dbReference type="SAM" id="SignalP"/>
    </source>
</evidence>
<sequence>MLPHLWTFFLLILLNHAEAESYQNISQDQSSQIQRTVEEVIAGNYLSALLDILHYQSTNMWTADLLNKILAYVHAQNIVITSANLQVSIKNYLENLLSHPKVLLSEFQQMNHRRFHTALKYLFGKEQGYLELGNVVIDLAGIRERIFQSPGGNRTLFHIILEKCFPTLDSAECVGALSQILRESSVTYLQAYTISSLPKHLPEDAFRNLSMVFKDLYDRIPANAQRALYGWMTHILQRNYSVDDSENSSSWVSAESLWILGRYMIHLPVETIRKINPYEMRLYISYDNATKQLDTVFDITPDHAHAFLERINASGFDMKNTSTLYRLGLLVCFYKDLEEVDANVARVLLHQMIKCNQLRGFQADIQKLKSQLLNIAIQNQTLNDTLGSLSDAVVGLTTNQLESLSPEAVHSTIPTLNQVSGWSKSQIMILSSKYLMYEKALSFHNVSQMGPLVIGISTQLFHSMNPSELAQVIRGALVQRAADLSPAQRQGILRKMISSTDLLSVIADLQGPFLKEVSLFDLWKGESFYSSLVKEKELRPSQALYLYELLSKKTPVAELLSTGQLVKGIRCWQIENLSPISFLNTFSVFENNLDLLSPYQINCLAWKFWTVSNTSMPPYLFAVLPAEYLEYITGSLCVPFVASLGKAELDHLIFSVQKKQAVMQKVQECLNGSVADEYDIDLLGKLICHLSPAFFCEGISPEAMVTALHEFKRCPHLSYEQKVDVTHMLHELYGSPRNWSAETTRDNELFVALLPKEELNILVEKFPDIISEIALKTSGPVPLSEELLLAHFESVRNASFPVRAPSLTHDCAEVTAPSSDEILKLSEANMFWSVQELTCMDSETFSKTVERLGSVARFNASQLNALKEKAKQVWGSLTNWKSYHIVSLGRIATALNETEIGALDLSSIDTVAALSQQTEWNQGQAKSILHGYLEDSEQTMDTLKSFDLAGLGASLCALEATEIASINSLEFSAVIARIGSLLCSRSVLEGFKKKAESVFGMAVGWNRSILQEVGTIAAGLNDKELKAVNKELMPYFHPTAIKCIPDEIFKELSPEQIANLGPENAAVVTESQRQHLNELQLRSLQLALDGARTNFEESPLDQSTVRPMYTSALNSAPSRFSLCLLAAFILHLVSRINDSC</sequence>
<dbReference type="OrthoDB" id="8195838at2759"/>
<evidence type="ECO:0000256" key="2">
    <source>
        <dbReference type="ARBA" id="ARBA00023180"/>
    </source>
</evidence>
<organism evidence="4 5">
    <name type="scientific">Pogona vitticeps</name>
    <name type="common">central bearded dragon</name>
    <dbReference type="NCBI Taxonomy" id="103695"/>
    <lineage>
        <taxon>Eukaryota</taxon>
        <taxon>Metazoa</taxon>
        <taxon>Chordata</taxon>
        <taxon>Craniata</taxon>
        <taxon>Vertebrata</taxon>
        <taxon>Euteleostomi</taxon>
        <taxon>Lepidosauria</taxon>
        <taxon>Squamata</taxon>
        <taxon>Bifurcata</taxon>
        <taxon>Unidentata</taxon>
        <taxon>Episquamata</taxon>
        <taxon>Toxicofera</taxon>
        <taxon>Iguania</taxon>
        <taxon>Acrodonta</taxon>
        <taxon>Agamidae</taxon>
        <taxon>Amphibolurinae</taxon>
        <taxon>Pogona</taxon>
    </lineage>
</organism>
<dbReference type="RefSeq" id="XP_020655232.2">
    <property type="nucleotide sequence ID" value="XM_020799573.2"/>
</dbReference>
<dbReference type="Proteomes" id="UP001652642">
    <property type="component" value="Chromosome 13"/>
</dbReference>
<keyword evidence="2" id="KW-0325">Glycoprotein</keyword>
<dbReference type="InterPro" id="IPR026664">
    <property type="entry name" value="Stereocilin-rel"/>
</dbReference>
<dbReference type="AlphaFoldDB" id="A0A6J0U3I2"/>
<dbReference type="GO" id="GO:0007160">
    <property type="term" value="P:cell-matrix adhesion"/>
    <property type="evidence" value="ECO:0007669"/>
    <property type="project" value="TreeGrafter"/>
</dbReference>
<dbReference type="InParanoid" id="A0A6J0U3I2"/>
<accession>A0A6J0U3I2</accession>
<dbReference type="KEGG" id="pvt:110082205"/>
<evidence type="ECO:0000256" key="1">
    <source>
        <dbReference type="ARBA" id="ARBA00022729"/>
    </source>
</evidence>
<dbReference type="CTD" id="146183"/>
<dbReference type="GeneID" id="110082205"/>
<feature type="chain" id="PRO_5046177016" evidence="3">
    <location>
        <begin position="20"/>
        <end position="1140"/>
    </location>
</feature>
<reference evidence="5" key="1">
    <citation type="submission" date="2025-08" db="UniProtKB">
        <authorList>
            <consortium name="RefSeq"/>
        </authorList>
    </citation>
    <scope>IDENTIFICATION</scope>
</reference>
<protein>
    <submittedName>
        <fullName evidence="5">Otoancorin</fullName>
    </submittedName>
</protein>
<keyword evidence="4" id="KW-1185">Reference proteome</keyword>
<evidence type="ECO:0000313" key="4">
    <source>
        <dbReference type="Proteomes" id="UP001652642"/>
    </source>
</evidence>
<feature type="signal peptide" evidence="3">
    <location>
        <begin position="1"/>
        <end position="19"/>
    </location>
</feature>
<dbReference type="GO" id="GO:0009986">
    <property type="term" value="C:cell surface"/>
    <property type="evidence" value="ECO:0007669"/>
    <property type="project" value="TreeGrafter"/>
</dbReference>
<name>A0A6J0U3I2_9SAUR</name>
<proteinExistence type="predicted"/>